<dbReference type="PROSITE" id="PS00455">
    <property type="entry name" value="AMP_BINDING"/>
    <property type="match status" value="2"/>
</dbReference>
<feature type="domain" description="Carrier" evidence="4">
    <location>
        <begin position="1022"/>
        <end position="1097"/>
    </location>
</feature>
<dbReference type="InterPro" id="IPR000873">
    <property type="entry name" value="AMP-dep_synth/lig_dom"/>
</dbReference>
<dbReference type="Gene3D" id="1.10.1200.10">
    <property type="entry name" value="ACP-like"/>
    <property type="match status" value="2"/>
</dbReference>
<dbReference type="PROSITE" id="PS50075">
    <property type="entry name" value="CARRIER"/>
    <property type="match status" value="2"/>
</dbReference>
<protein>
    <submittedName>
        <fullName evidence="5">Amino acid adenylation domain-containing protein</fullName>
    </submittedName>
</protein>
<dbReference type="Gene3D" id="2.30.38.10">
    <property type="entry name" value="Luciferase, Domain 3"/>
    <property type="match status" value="1"/>
</dbReference>
<dbReference type="FunFam" id="1.10.1200.10:FF:000005">
    <property type="entry name" value="Nonribosomal peptide synthetase 1"/>
    <property type="match status" value="2"/>
</dbReference>
<feature type="domain" description="Carrier" evidence="4">
    <location>
        <begin position="2078"/>
        <end position="2153"/>
    </location>
</feature>
<dbReference type="PROSITE" id="PS00012">
    <property type="entry name" value="PHOSPHOPANTETHEINE"/>
    <property type="match status" value="2"/>
</dbReference>
<evidence type="ECO:0000313" key="5">
    <source>
        <dbReference type="EMBL" id="XBO48990.1"/>
    </source>
</evidence>
<dbReference type="InterPro" id="IPR010071">
    <property type="entry name" value="AA_adenyl_dom"/>
</dbReference>
<dbReference type="GO" id="GO:0031177">
    <property type="term" value="F:phosphopantetheine binding"/>
    <property type="evidence" value="ECO:0007669"/>
    <property type="project" value="TreeGrafter"/>
</dbReference>
<accession>A0AAU7K8P1</accession>
<dbReference type="Gene3D" id="3.30.559.30">
    <property type="entry name" value="Nonribosomal peptide synthetase, condensation domain"/>
    <property type="match status" value="2"/>
</dbReference>
<organism evidence="5">
    <name type="scientific">Pedobacter sp. KACC 23697</name>
    <dbReference type="NCBI Taxonomy" id="3149230"/>
    <lineage>
        <taxon>Bacteria</taxon>
        <taxon>Pseudomonadati</taxon>
        <taxon>Bacteroidota</taxon>
        <taxon>Sphingobacteriia</taxon>
        <taxon>Sphingobacteriales</taxon>
        <taxon>Sphingobacteriaceae</taxon>
        <taxon>Pedobacter</taxon>
    </lineage>
</organism>
<gene>
    <name evidence="5" type="ORF">ABEG20_05165</name>
</gene>
<dbReference type="Gene3D" id="3.30.559.10">
    <property type="entry name" value="Chloramphenicol acetyltransferase-like domain"/>
    <property type="match status" value="2"/>
</dbReference>
<dbReference type="GO" id="GO:0005829">
    <property type="term" value="C:cytosol"/>
    <property type="evidence" value="ECO:0007669"/>
    <property type="project" value="TreeGrafter"/>
</dbReference>
<dbReference type="InterPro" id="IPR023213">
    <property type="entry name" value="CAT-like_dom_sf"/>
</dbReference>
<dbReference type="InterPro" id="IPR036736">
    <property type="entry name" value="ACP-like_sf"/>
</dbReference>
<dbReference type="Gene3D" id="3.30.300.30">
    <property type="match status" value="2"/>
</dbReference>
<dbReference type="InterPro" id="IPR020845">
    <property type="entry name" value="AMP-binding_CS"/>
</dbReference>
<reference evidence="5" key="1">
    <citation type="submission" date="2024-05" db="EMBL/GenBank/DDBJ databases">
        <authorList>
            <person name="Kim S."/>
            <person name="Heo J."/>
            <person name="Choi H."/>
            <person name="Choi Y."/>
            <person name="Kwon S.-W."/>
            <person name="Kim Y."/>
        </authorList>
    </citation>
    <scope>NUCLEOTIDE SEQUENCE</scope>
    <source>
        <strain evidence="5">KACC 23697</strain>
    </source>
</reference>
<dbReference type="InterPro" id="IPR045851">
    <property type="entry name" value="AMP-bd_C_sf"/>
</dbReference>
<dbReference type="CDD" id="cd05930">
    <property type="entry name" value="A_NRPS"/>
    <property type="match status" value="2"/>
</dbReference>
<dbReference type="GO" id="GO:0044550">
    <property type="term" value="P:secondary metabolite biosynthetic process"/>
    <property type="evidence" value="ECO:0007669"/>
    <property type="project" value="TreeGrafter"/>
</dbReference>
<dbReference type="SUPFAM" id="SSF47336">
    <property type="entry name" value="ACP-like"/>
    <property type="match status" value="2"/>
</dbReference>
<dbReference type="InterPro" id="IPR025110">
    <property type="entry name" value="AMP-bd_C"/>
</dbReference>
<dbReference type="PANTHER" id="PTHR45527:SF1">
    <property type="entry name" value="FATTY ACID SYNTHASE"/>
    <property type="match status" value="1"/>
</dbReference>
<keyword evidence="3" id="KW-0597">Phosphoprotein</keyword>
<evidence type="ECO:0000259" key="4">
    <source>
        <dbReference type="PROSITE" id="PS50075"/>
    </source>
</evidence>
<dbReference type="InterPro" id="IPR042099">
    <property type="entry name" value="ANL_N_sf"/>
</dbReference>
<dbReference type="RefSeq" id="WP_406826323.1">
    <property type="nucleotide sequence ID" value="NZ_CP157485.1"/>
</dbReference>
<dbReference type="Pfam" id="PF13193">
    <property type="entry name" value="AMP-binding_C"/>
    <property type="match status" value="1"/>
</dbReference>
<dbReference type="Pfam" id="PF00550">
    <property type="entry name" value="PP-binding"/>
    <property type="match status" value="2"/>
</dbReference>
<dbReference type="Pfam" id="PF00501">
    <property type="entry name" value="AMP-binding"/>
    <property type="match status" value="2"/>
</dbReference>
<dbReference type="PANTHER" id="PTHR45527">
    <property type="entry name" value="NONRIBOSOMAL PEPTIDE SYNTHETASE"/>
    <property type="match status" value="1"/>
</dbReference>
<dbReference type="FunFam" id="3.40.50.980:FF:000001">
    <property type="entry name" value="Non-ribosomal peptide synthetase"/>
    <property type="match status" value="2"/>
</dbReference>
<dbReference type="Pfam" id="PF00668">
    <property type="entry name" value="Condensation"/>
    <property type="match status" value="2"/>
</dbReference>
<dbReference type="SUPFAM" id="SSF52777">
    <property type="entry name" value="CoA-dependent acyltransferases"/>
    <property type="match status" value="4"/>
</dbReference>
<dbReference type="CDD" id="cd19531">
    <property type="entry name" value="LCL_NRPS-like"/>
    <property type="match status" value="2"/>
</dbReference>
<dbReference type="NCBIfam" id="TIGR01733">
    <property type="entry name" value="AA-adenyl-dom"/>
    <property type="match status" value="2"/>
</dbReference>
<dbReference type="FunFam" id="3.40.50.12780:FF:000012">
    <property type="entry name" value="Non-ribosomal peptide synthetase"/>
    <property type="match status" value="1"/>
</dbReference>
<evidence type="ECO:0000256" key="2">
    <source>
        <dbReference type="ARBA" id="ARBA00022450"/>
    </source>
</evidence>
<dbReference type="InterPro" id="IPR006162">
    <property type="entry name" value="Ppantetheine_attach_site"/>
</dbReference>
<dbReference type="InterPro" id="IPR001242">
    <property type="entry name" value="Condensation_dom"/>
</dbReference>
<dbReference type="Gene3D" id="3.40.50.12780">
    <property type="entry name" value="N-terminal domain of ligase-like"/>
    <property type="match status" value="1"/>
</dbReference>
<dbReference type="NCBIfam" id="NF003417">
    <property type="entry name" value="PRK04813.1"/>
    <property type="match status" value="2"/>
</dbReference>
<dbReference type="GO" id="GO:0043041">
    <property type="term" value="P:amino acid activation for nonribosomal peptide biosynthetic process"/>
    <property type="evidence" value="ECO:0007669"/>
    <property type="project" value="TreeGrafter"/>
</dbReference>
<dbReference type="SUPFAM" id="SSF56801">
    <property type="entry name" value="Acetyl-CoA synthetase-like"/>
    <property type="match status" value="2"/>
</dbReference>
<dbReference type="EMBL" id="CP157485">
    <property type="protein sequence ID" value="XBO48990.1"/>
    <property type="molecule type" value="Genomic_DNA"/>
</dbReference>
<evidence type="ECO:0000256" key="3">
    <source>
        <dbReference type="ARBA" id="ARBA00022553"/>
    </source>
</evidence>
<comment type="cofactor">
    <cofactor evidence="1">
        <name>pantetheine 4'-phosphate</name>
        <dbReference type="ChEBI" id="CHEBI:47942"/>
    </cofactor>
</comment>
<name>A0AAU7K8P1_9SPHI</name>
<dbReference type="GO" id="GO:0003824">
    <property type="term" value="F:catalytic activity"/>
    <property type="evidence" value="ECO:0007669"/>
    <property type="project" value="InterPro"/>
</dbReference>
<dbReference type="InterPro" id="IPR009081">
    <property type="entry name" value="PP-bd_ACP"/>
</dbReference>
<keyword evidence="2" id="KW-0596">Phosphopantetheine</keyword>
<dbReference type="Gene3D" id="3.40.50.980">
    <property type="match status" value="2"/>
</dbReference>
<proteinExistence type="predicted"/>
<sequence length="2170" mass="245385">MQSLLQKLKENNIAIALDESDLKVRFNGTNLPIELIRELKEKKGELIEYLTNLNKEEEGIQIITPNPNGYYPVTSAQRRLWVLSQFEEGGIAYNMRGGYVLEGELDKQAISFAFDKLIERHEILRTVFKENEDGDIVQVVLPTEKSAAEVRYHDLRENEQQQTILKKLVQDELITPFDLAKGPLIRASLSQLTDKKWVFTYVMHHIISDGWSMGILINELMLIYNAAVKGEKEVLTPLRIQYKDYASWLQKQLNELSAVHQNYWLDQFSGEIPILELPGDKLRPLIRTYNGGVVYKVLDERLTARLKEYLNQESATLFMGLLAAVNALLYRYTAQEDIIIGSPVAGRDHEDLESQIGFYLNTLALRTRFRGNEGYAALVKNVKQVTLNAYEHQVYPFEELVDALQLERNMSRNALFDVLIILQNTDVWQQNQQQKLGGIEISTFEGGDHVISKADLTFDFMETRAGLQLTIEYNSDIYHRESIGRLSDHFEQLLEKMLSSPEAPISELIFLTPSEKQKLMEDSEGLPVAYTAEQTFIDCFEKQVSLHPDQVALYYERNEYSYAELNQLANNLSDYLHSHVDIKADDRIGILLPRTEWMLIAMLAVLKSGAAYVPVDPDYPAERIAYIREDSQCKVMIDTDYVASFLEKAGEFNAQNPSYRPLPQNLAYVTYTSGSTGKPKGVMVEHQNLNAFFANFDAVFGIKPGMVLAAGTSITFDISVLELLGSLSKGLSIRLMNDIDNLEILVQNSPVTNVLQITPSKLNQLIELDPQGSGHLNRLDVLLIGGEAWTNRDYDRLKVISGPKIINVYGPTETTIWSSSLEIHQSESLSIGFPLSNERIYILDPQGAIVPYGVAGEICIAGTGVARGYINQPELTQTKFVKDPFVLDARMYKTGDLGRRRGDGSIEFIGRLDDQVKIRGYRIEPEEIRMAIQQYPDINSVVIMDQANAYGEKELIAFLVSKTTIDVADLRGHLRKKLPEYMLPGYFVQLDQLPLTLNGKIDRKKLAESINGSLKREVTYVAPGNYTEEKLVEIWQNILGRTQIGVNDNFFDLGGHSLKATRLSSQLYKHFDVKITLKELFVSAILKEQAELIKKSPKISFAEIPIAASQPYYPISAFQRRLWVMSQFEEGNGAYNIPSINFLEGQLDFSALTYAFDTLLARHETLRTVFKEVDQGIVGQFILAPEDIGFHINQIDLSAKPSQESLLQEQIRKDFTLPFDFDKGPLLRVGLYQLNTQKWAITLVMHHIISDAWSMKVLTDELFVLYNAYTNKKDNPLPPLRIQYKDYTLWQQNRLTAEYIDSERSYWINQFSGNLPVLELPGFQSRPMVKTYNCGTLNKVIPPVISQGLKKLAEGNDVTLFMALLGAVNVLLYRYTGQEDITIGSPIAGREHIDLEDQIGFYVNTLALRTKFSGVNNFKEILQAVKEVTLGAYEHQLYPFDELVNELKLSRDASRNPLFDIQVILQNVDLNLQTGTEPAALEVHPYDKMENQRSVFDIVFNFTVVEESLEMSIVYNSDIYNQAYIIQLSTHFEQLLEVLMDEQLKPVKQLDYLNESDKQQLISFFNDQPVPYDQQKTLVDLFREQVAKTPEATAVVAQDNCLTYAELDQKSEQLAAYLLEKYQLKADDMVGIMLNRSEALLIGILGVLKSGAAYVPIDAAYPKTRKEFIMKDTGVKLLISQTDYIFDLDYYGGDVFAIDVQLNGIGISDKYIPVVPQPANLAYVIYTSGSTGTPKGILIDHAAVSNSIQAQQCIFNLKPDDRSLQFFSPSFDVSVFEIFIALLQGATLYLTPDEIREDTMLLEQYMNDHEITVATLPAAYLPLLKADKLTSLKKLISGGEQPTQDHVAKITAHMDYFNAYGPTESSICATVHHMAKGTKKTLNKIPIGKPIPGVTLYVLDAGLSLLPLGQIGELYIGGDGLAKGYLNNPELTEDKFIADPFHPGKRLYRTGDLARWLPNGEMEFCGREDEQLKLRGYRIEAGEIQKALLEYVGITAAAVLLKPNRNEEQELVAYLVGEEILKTYEIKNYLSTLLPAYMVPAYLVQIEQIPLTGNGKVDATQLPSLEDLALENPEMYVEASNETESALVKIWQQVLERNQIGIRDNFFDLGGNSLKAIRILSRIREDFKVNFKIDELFNNLTIELIGREIIRKKWAADQTDSVTDEKSVVL</sequence>
<evidence type="ECO:0000256" key="1">
    <source>
        <dbReference type="ARBA" id="ARBA00001957"/>
    </source>
</evidence>
<dbReference type="FunFam" id="2.30.38.10:FF:000001">
    <property type="entry name" value="Non-ribosomal peptide synthetase PvdI"/>
    <property type="match status" value="2"/>
</dbReference>